<dbReference type="Pfam" id="PF12796">
    <property type="entry name" value="Ank_2"/>
    <property type="match status" value="1"/>
</dbReference>
<dbReference type="SMART" id="SM00248">
    <property type="entry name" value="ANK"/>
    <property type="match status" value="6"/>
</dbReference>
<dbReference type="AlphaFoldDB" id="A0ABD2X598"/>
<sequence length="373" mass="43026">MSKERIERNELNDIFQSVLLKVVIEKYLSIEDVDDRRRKFCNLMNTSNMDMRSVLREVLKSKSLIPRDDNADYFMKYALKHRSLKIVKLLTANNLNIHEFFFDDGTSALHYLAESSEGDYNLRGETMKLIRFIVQESRENLSDEHGYTCFHAACMAGDEETVRRFISQGVDVDLDTWKRSPLHIAAEYWREEIVEILLENGASPNQLDRERSTPLHALARHRVCDFVACYRRDTDGTGARSVDAIVDLLIAKGANIEARNENGDTPLSFAVSRIDVDVTRSLLKHGASLDGIDEHNVFSCNFEPLQLKNYPWTWKIIEVVQLLQSAGYEMSLLARYRMLKCWLKVRGNDTEHLLPYFIGKFFDISSVIIVIFA</sequence>
<protein>
    <submittedName>
        <fullName evidence="4">Uncharacterized protein</fullName>
    </submittedName>
</protein>
<dbReference type="Gene3D" id="1.25.40.20">
    <property type="entry name" value="Ankyrin repeat-containing domain"/>
    <property type="match status" value="2"/>
</dbReference>
<organism evidence="4 5">
    <name type="scientific">Trichogramma kaykai</name>
    <dbReference type="NCBI Taxonomy" id="54128"/>
    <lineage>
        <taxon>Eukaryota</taxon>
        <taxon>Metazoa</taxon>
        <taxon>Ecdysozoa</taxon>
        <taxon>Arthropoda</taxon>
        <taxon>Hexapoda</taxon>
        <taxon>Insecta</taxon>
        <taxon>Pterygota</taxon>
        <taxon>Neoptera</taxon>
        <taxon>Endopterygota</taxon>
        <taxon>Hymenoptera</taxon>
        <taxon>Apocrita</taxon>
        <taxon>Proctotrupomorpha</taxon>
        <taxon>Chalcidoidea</taxon>
        <taxon>Trichogrammatidae</taxon>
        <taxon>Trichogramma</taxon>
    </lineage>
</organism>
<name>A0ABD2X598_9HYME</name>
<evidence type="ECO:0000256" key="1">
    <source>
        <dbReference type="ARBA" id="ARBA00022737"/>
    </source>
</evidence>
<proteinExistence type="predicted"/>
<accession>A0ABD2X598</accession>
<evidence type="ECO:0000313" key="5">
    <source>
        <dbReference type="Proteomes" id="UP001627154"/>
    </source>
</evidence>
<dbReference type="Proteomes" id="UP001627154">
    <property type="component" value="Unassembled WGS sequence"/>
</dbReference>
<feature type="repeat" description="ANK" evidence="3">
    <location>
        <begin position="145"/>
        <end position="177"/>
    </location>
</feature>
<dbReference type="EMBL" id="JBJJXI010000051">
    <property type="protein sequence ID" value="KAL3400516.1"/>
    <property type="molecule type" value="Genomic_DNA"/>
</dbReference>
<evidence type="ECO:0000313" key="4">
    <source>
        <dbReference type="EMBL" id="KAL3400516.1"/>
    </source>
</evidence>
<dbReference type="PANTHER" id="PTHR24161:SF85">
    <property type="entry name" value="PALMITOYLTRANSFERASE HIP14"/>
    <property type="match status" value="1"/>
</dbReference>
<keyword evidence="5" id="KW-1185">Reference proteome</keyword>
<dbReference type="InterPro" id="IPR036770">
    <property type="entry name" value="Ankyrin_rpt-contain_sf"/>
</dbReference>
<feature type="repeat" description="ANK" evidence="3">
    <location>
        <begin position="262"/>
        <end position="294"/>
    </location>
</feature>
<evidence type="ECO:0000256" key="2">
    <source>
        <dbReference type="ARBA" id="ARBA00023043"/>
    </source>
</evidence>
<evidence type="ECO:0000256" key="3">
    <source>
        <dbReference type="PROSITE-ProRule" id="PRU00023"/>
    </source>
</evidence>
<dbReference type="InterPro" id="IPR002110">
    <property type="entry name" value="Ankyrin_rpt"/>
</dbReference>
<reference evidence="4 5" key="1">
    <citation type="journal article" date="2024" name="bioRxiv">
        <title>A reference genome for Trichogramma kaykai: A tiny desert-dwelling parasitoid wasp with competing sex-ratio distorters.</title>
        <authorList>
            <person name="Culotta J."/>
            <person name="Lindsey A.R."/>
        </authorList>
    </citation>
    <scope>NUCLEOTIDE SEQUENCE [LARGE SCALE GENOMIC DNA]</scope>
    <source>
        <strain evidence="4 5">KSX58</strain>
    </source>
</reference>
<gene>
    <name evidence="4" type="ORF">TKK_006365</name>
</gene>
<dbReference type="PANTHER" id="PTHR24161">
    <property type="entry name" value="ANK_REP_REGION DOMAIN-CONTAINING PROTEIN-RELATED"/>
    <property type="match status" value="1"/>
</dbReference>
<dbReference type="PROSITE" id="PS50297">
    <property type="entry name" value="ANK_REP_REGION"/>
    <property type="match status" value="3"/>
</dbReference>
<dbReference type="SUPFAM" id="SSF48403">
    <property type="entry name" value="Ankyrin repeat"/>
    <property type="match status" value="1"/>
</dbReference>
<keyword evidence="2 3" id="KW-0040">ANK repeat</keyword>
<comment type="caution">
    <text evidence="4">The sequence shown here is derived from an EMBL/GenBank/DDBJ whole genome shotgun (WGS) entry which is preliminary data.</text>
</comment>
<keyword evidence="1" id="KW-0677">Repeat</keyword>
<dbReference type="PROSITE" id="PS50088">
    <property type="entry name" value="ANK_REPEAT"/>
    <property type="match status" value="3"/>
</dbReference>
<feature type="repeat" description="ANK" evidence="3">
    <location>
        <begin position="177"/>
        <end position="209"/>
    </location>
</feature>